<dbReference type="SUPFAM" id="SSF52096">
    <property type="entry name" value="ClpP/crotonase"/>
    <property type="match status" value="1"/>
</dbReference>
<dbReference type="GO" id="GO:0006635">
    <property type="term" value="P:fatty acid beta-oxidation"/>
    <property type="evidence" value="ECO:0007669"/>
    <property type="project" value="UniProtKB-UniPathway"/>
</dbReference>
<keyword evidence="8" id="KW-1185">Reference proteome</keyword>
<reference evidence="8" key="1">
    <citation type="submission" date="2016-10" db="EMBL/GenBank/DDBJ databases">
        <authorList>
            <person name="Varghese N."/>
            <person name="Submissions S."/>
        </authorList>
    </citation>
    <scope>NUCLEOTIDE SEQUENCE [LARGE SCALE GENOMIC DNA]</scope>
    <source>
        <strain evidence="8">ATCC 25963</strain>
    </source>
</reference>
<dbReference type="GO" id="GO:0016853">
    <property type="term" value="F:isomerase activity"/>
    <property type="evidence" value="ECO:0007669"/>
    <property type="project" value="UniProtKB-KW"/>
</dbReference>
<sequence>MARMSESPPRVIVSVDAGVADVRLNRPDKRNGLDLPMFEALVAAGRQVAADPKVRVVVLHGEGKAFCAGLDWGAFLAAPEIGQKLLAREAGAAANLAQLACWIWAEVPVPVIAAIHGAAIGGGLQLALACDVRLAAPDAQLAVMELRYGLIPDMSASKTLLRLVRADIARELMYTARSVTGEEAARLGLVTRVEADPLAAARELARTIAGQSPQAIRAAKALCNEAPELDTAAAFRRETELQLPLLGGENQMEAVRAVLERRAPVFRDPE</sequence>
<dbReference type="PANTHER" id="PTHR43149:SF1">
    <property type="entry name" value="DELTA(3,5)-DELTA(2,4)-DIENOYL-COA ISOMERASE, MITOCHONDRIAL"/>
    <property type="match status" value="1"/>
</dbReference>
<evidence type="ECO:0000313" key="8">
    <source>
        <dbReference type="Proteomes" id="UP000199400"/>
    </source>
</evidence>
<comment type="similarity">
    <text evidence="2 6">Belongs to the enoyl-CoA hydratase/isomerase family.</text>
</comment>
<evidence type="ECO:0000256" key="3">
    <source>
        <dbReference type="ARBA" id="ARBA00022832"/>
    </source>
</evidence>
<dbReference type="UniPathway" id="UPA00659"/>
<dbReference type="InterPro" id="IPR029045">
    <property type="entry name" value="ClpP/crotonase-like_dom_sf"/>
</dbReference>
<dbReference type="PROSITE" id="PS00166">
    <property type="entry name" value="ENOYL_COA_HYDRATASE"/>
    <property type="match status" value="1"/>
</dbReference>
<dbReference type="InterPro" id="IPR045002">
    <property type="entry name" value="Ech1-like"/>
</dbReference>
<evidence type="ECO:0000256" key="2">
    <source>
        <dbReference type="ARBA" id="ARBA00005254"/>
    </source>
</evidence>
<dbReference type="AlphaFoldDB" id="A0A1I2BA76"/>
<gene>
    <name evidence="7" type="ORF">SAMN02745121_04558</name>
</gene>
<evidence type="ECO:0000256" key="4">
    <source>
        <dbReference type="ARBA" id="ARBA00023098"/>
    </source>
</evidence>
<proteinExistence type="inferred from homology"/>
<dbReference type="NCBIfam" id="NF005699">
    <property type="entry name" value="PRK07509.1"/>
    <property type="match status" value="1"/>
</dbReference>
<dbReference type="InterPro" id="IPR018376">
    <property type="entry name" value="Enoyl-CoA_hyd/isom_CS"/>
</dbReference>
<keyword evidence="5" id="KW-0413">Isomerase</keyword>
<name>A0A1I2BA76_9BACT</name>
<dbReference type="CDD" id="cd06558">
    <property type="entry name" value="crotonase-like"/>
    <property type="match status" value="1"/>
</dbReference>
<dbReference type="STRING" id="54.SAMN02745121_04558"/>
<dbReference type="PANTHER" id="PTHR43149">
    <property type="entry name" value="ENOYL-COA HYDRATASE"/>
    <property type="match status" value="1"/>
</dbReference>
<dbReference type="InterPro" id="IPR014748">
    <property type="entry name" value="Enoyl-CoA_hydra_C"/>
</dbReference>
<evidence type="ECO:0000313" key="7">
    <source>
        <dbReference type="EMBL" id="SFE53006.1"/>
    </source>
</evidence>
<comment type="pathway">
    <text evidence="1">Lipid metabolism; fatty acid beta-oxidation.</text>
</comment>
<dbReference type="InterPro" id="IPR001753">
    <property type="entry name" value="Enoyl-CoA_hydra/iso"/>
</dbReference>
<protein>
    <submittedName>
        <fullName evidence="7">Enoyl-CoA hydratase/carnithine racemase</fullName>
    </submittedName>
</protein>
<evidence type="ECO:0000256" key="6">
    <source>
        <dbReference type="RuleBase" id="RU003707"/>
    </source>
</evidence>
<keyword evidence="4" id="KW-0443">Lipid metabolism</keyword>
<dbReference type="Gene3D" id="3.90.226.10">
    <property type="entry name" value="2-enoyl-CoA Hydratase, Chain A, domain 1"/>
    <property type="match status" value="1"/>
</dbReference>
<evidence type="ECO:0000256" key="5">
    <source>
        <dbReference type="ARBA" id="ARBA00023235"/>
    </source>
</evidence>
<organism evidence="7 8">
    <name type="scientific">Nannocystis exedens</name>
    <dbReference type="NCBI Taxonomy" id="54"/>
    <lineage>
        <taxon>Bacteria</taxon>
        <taxon>Pseudomonadati</taxon>
        <taxon>Myxococcota</taxon>
        <taxon>Polyangia</taxon>
        <taxon>Nannocystales</taxon>
        <taxon>Nannocystaceae</taxon>
        <taxon>Nannocystis</taxon>
    </lineage>
</organism>
<evidence type="ECO:0000256" key="1">
    <source>
        <dbReference type="ARBA" id="ARBA00005005"/>
    </source>
</evidence>
<dbReference type="Pfam" id="PF00378">
    <property type="entry name" value="ECH_1"/>
    <property type="match status" value="1"/>
</dbReference>
<dbReference type="Gene3D" id="1.10.12.10">
    <property type="entry name" value="Lyase 2-enoyl-coa Hydratase, Chain A, domain 2"/>
    <property type="match status" value="1"/>
</dbReference>
<keyword evidence="3" id="KW-0276">Fatty acid metabolism</keyword>
<accession>A0A1I2BA76</accession>
<dbReference type="Proteomes" id="UP000199400">
    <property type="component" value="Unassembled WGS sequence"/>
</dbReference>
<dbReference type="EMBL" id="FOMX01000015">
    <property type="protein sequence ID" value="SFE53006.1"/>
    <property type="molecule type" value="Genomic_DNA"/>
</dbReference>